<dbReference type="Gene3D" id="2.30.30.40">
    <property type="entry name" value="SH3 Domains"/>
    <property type="match status" value="1"/>
</dbReference>
<dbReference type="Proteomes" id="UP001151582">
    <property type="component" value="Unassembled WGS sequence"/>
</dbReference>
<keyword evidence="1 3" id="KW-0728">SH3 domain</keyword>
<protein>
    <recommendedName>
        <fullName evidence="4">SH3 domain-containing protein</fullName>
    </recommendedName>
</protein>
<dbReference type="EMBL" id="JANBQB010000250">
    <property type="protein sequence ID" value="KAJ1978900.1"/>
    <property type="molecule type" value="Genomic_DNA"/>
</dbReference>
<feature type="domain" description="SH3" evidence="4">
    <location>
        <begin position="1"/>
        <end position="63"/>
    </location>
</feature>
<evidence type="ECO:0000313" key="6">
    <source>
        <dbReference type="Proteomes" id="UP001151582"/>
    </source>
</evidence>
<dbReference type="SMART" id="SM00326">
    <property type="entry name" value="SH3"/>
    <property type="match status" value="1"/>
</dbReference>
<evidence type="ECO:0000259" key="4">
    <source>
        <dbReference type="PROSITE" id="PS50002"/>
    </source>
</evidence>
<sequence>MSQFKGRALHDCAGEDGSEISFHKGDLILQLHTTDQPGWLHGTVKRTNQEGLVPANYVELFGGT</sequence>
<accession>A0A9W8B1F8</accession>
<dbReference type="OrthoDB" id="1716625at2759"/>
<evidence type="ECO:0000256" key="3">
    <source>
        <dbReference type="PROSITE-ProRule" id="PRU00192"/>
    </source>
</evidence>
<dbReference type="PRINTS" id="PR00452">
    <property type="entry name" value="SH3DOMAIN"/>
</dbReference>
<dbReference type="SUPFAM" id="SSF50044">
    <property type="entry name" value="SH3-domain"/>
    <property type="match status" value="1"/>
</dbReference>
<feature type="non-terminal residue" evidence="5">
    <location>
        <position position="64"/>
    </location>
</feature>
<dbReference type="GO" id="GO:0051015">
    <property type="term" value="F:actin filament binding"/>
    <property type="evidence" value="ECO:0007669"/>
    <property type="project" value="TreeGrafter"/>
</dbReference>
<evidence type="ECO:0000313" key="5">
    <source>
        <dbReference type="EMBL" id="KAJ1978900.1"/>
    </source>
</evidence>
<proteinExistence type="predicted"/>
<name>A0A9W8B1F8_9FUNG</name>
<reference evidence="5" key="1">
    <citation type="submission" date="2022-07" db="EMBL/GenBank/DDBJ databases">
        <title>Phylogenomic reconstructions and comparative analyses of Kickxellomycotina fungi.</title>
        <authorList>
            <person name="Reynolds N.K."/>
            <person name="Stajich J.E."/>
            <person name="Barry K."/>
            <person name="Grigoriev I.V."/>
            <person name="Crous P."/>
            <person name="Smith M.E."/>
        </authorList>
    </citation>
    <scope>NUCLEOTIDE SEQUENCE</scope>
    <source>
        <strain evidence="5">RSA 567</strain>
    </source>
</reference>
<dbReference type="InterPro" id="IPR036028">
    <property type="entry name" value="SH3-like_dom_sf"/>
</dbReference>
<gene>
    <name evidence="5" type="ORF">H4R34_003045</name>
</gene>
<keyword evidence="2" id="KW-0677">Repeat</keyword>
<dbReference type="PANTHER" id="PTHR46218">
    <property type="entry name" value="LASP"/>
    <property type="match status" value="1"/>
</dbReference>
<dbReference type="InterPro" id="IPR001452">
    <property type="entry name" value="SH3_domain"/>
</dbReference>
<organism evidence="5 6">
    <name type="scientific">Dimargaris verticillata</name>
    <dbReference type="NCBI Taxonomy" id="2761393"/>
    <lineage>
        <taxon>Eukaryota</taxon>
        <taxon>Fungi</taxon>
        <taxon>Fungi incertae sedis</taxon>
        <taxon>Zoopagomycota</taxon>
        <taxon>Kickxellomycotina</taxon>
        <taxon>Dimargaritomycetes</taxon>
        <taxon>Dimargaritales</taxon>
        <taxon>Dimargaritaceae</taxon>
        <taxon>Dimargaris</taxon>
    </lineage>
</organism>
<dbReference type="Pfam" id="PF07653">
    <property type="entry name" value="SH3_2"/>
    <property type="match status" value="1"/>
</dbReference>
<keyword evidence="6" id="KW-1185">Reference proteome</keyword>
<evidence type="ECO:0000256" key="1">
    <source>
        <dbReference type="ARBA" id="ARBA00022443"/>
    </source>
</evidence>
<dbReference type="AlphaFoldDB" id="A0A9W8B1F8"/>
<evidence type="ECO:0000256" key="2">
    <source>
        <dbReference type="ARBA" id="ARBA00022737"/>
    </source>
</evidence>
<dbReference type="PROSITE" id="PS50002">
    <property type="entry name" value="SH3"/>
    <property type="match status" value="1"/>
</dbReference>
<dbReference type="PANTHER" id="PTHR46218:SF4">
    <property type="entry name" value="LIM AND SH3 DOMAIN PROTEIN LASP"/>
    <property type="match status" value="1"/>
</dbReference>
<comment type="caution">
    <text evidence="5">The sequence shown here is derived from an EMBL/GenBank/DDBJ whole genome shotgun (WGS) entry which is preliminary data.</text>
</comment>
<dbReference type="InterPro" id="IPR051759">
    <property type="entry name" value="LIM-SH3_domain_protein"/>
</dbReference>